<dbReference type="Proteomes" id="UP000244677">
    <property type="component" value="Chromosome"/>
</dbReference>
<dbReference type="EMBL" id="CP020919">
    <property type="protein sequence ID" value="AWG26364.1"/>
    <property type="molecule type" value="Genomic_DNA"/>
</dbReference>
<evidence type="ECO:0000313" key="3">
    <source>
        <dbReference type="Proteomes" id="UP000244677"/>
    </source>
</evidence>
<feature type="signal peptide" evidence="1">
    <location>
        <begin position="1"/>
        <end position="21"/>
    </location>
</feature>
<gene>
    <name evidence="2" type="ORF">FK004_14575</name>
</gene>
<proteinExistence type="predicted"/>
<name>A0A2S1LRK7_9FLAO</name>
<reference evidence="2 3" key="1">
    <citation type="submission" date="2017-04" db="EMBL/GenBank/DDBJ databases">
        <title>Complete genome sequence of Flavobacterium kingsejong AJ004.</title>
        <authorList>
            <person name="Lee P.C."/>
        </authorList>
    </citation>
    <scope>NUCLEOTIDE SEQUENCE [LARGE SCALE GENOMIC DNA]</scope>
    <source>
        <strain evidence="2 3">AJ004</strain>
    </source>
</reference>
<protein>
    <recommendedName>
        <fullName evidence="4">Haem-binding uptake Tiki superfamily ChaN domain-containing protein</fullName>
    </recommendedName>
</protein>
<feature type="chain" id="PRO_5015763862" description="Haem-binding uptake Tiki superfamily ChaN domain-containing protein" evidence="1">
    <location>
        <begin position="22"/>
        <end position="404"/>
    </location>
</feature>
<evidence type="ECO:0008006" key="4">
    <source>
        <dbReference type="Google" id="ProtNLM"/>
    </source>
</evidence>
<dbReference type="AlphaFoldDB" id="A0A2S1LRK7"/>
<evidence type="ECO:0000256" key="1">
    <source>
        <dbReference type="SAM" id="SignalP"/>
    </source>
</evidence>
<sequence length="404" mass="45181">MLARLIALLFFICYSFLISTAQSVQDPDLKSMIHKSAFSYSNGEYSGKGWDLLKAEIAKSQFVMIGEQHGEAEIPVFAGKVAQVFQPKALVIEIDPYTASQLKKVSVDPSKYAAYFRQKPYDFAFYSWETEMALARQMTSSNIDIWGLNEINFLSLPTFFETLAAETKKPGLKKLALKKAATISLHDLPLYKDIAKYSDFSAYSLKEVTVDSMIVAFKNENAASKKMLQDLKRSIPLFANSSYTQRVNLMKKNLLNYLHSDITADAINMPKLLFKFGANHLSRTDEMNTAFEVGNLADNLAGAAVKKTLHILVFGKKGTSNTMAPTDNTLAIQPYDIATDDELKSLLPFSDQVQGEEWALFDFRPIRKAVKAGTLKIEPRLLSFINGYDVLVVFGQVSGSRFIE</sequence>
<dbReference type="KEGG" id="fki:FK004_14575"/>
<accession>A0A2S1LRK7</accession>
<keyword evidence="3" id="KW-1185">Reference proteome</keyword>
<organism evidence="2 3">
    <name type="scientific">Flavobacterium kingsejongi</name>
    <dbReference type="NCBI Taxonomy" id="1678728"/>
    <lineage>
        <taxon>Bacteria</taxon>
        <taxon>Pseudomonadati</taxon>
        <taxon>Bacteroidota</taxon>
        <taxon>Flavobacteriia</taxon>
        <taxon>Flavobacteriales</taxon>
        <taxon>Flavobacteriaceae</taxon>
        <taxon>Flavobacterium</taxon>
    </lineage>
</organism>
<keyword evidence="1" id="KW-0732">Signal</keyword>
<evidence type="ECO:0000313" key="2">
    <source>
        <dbReference type="EMBL" id="AWG26364.1"/>
    </source>
</evidence>